<gene>
    <name evidence="3" type="primary">rpfG_7</name>
    <name evidence="3" type="ORF">CLMAG_27220</name>
</gene>
<keyword evidence="1" id="KW-1133">Transmembrane helix</keyword>
<dbReference type="Pfam" id="PF13487">
    <property type="entry name" value="HD_5"/>
    <property type="match status" value="1"/>
</dbReference>
<dbReference type="STRING" id="1121326.CLMAG_27220"/>
<evidence type="ECO:0000256" key="1">
    <source>
        <dbReference type="SAM" id="Phobius"/>
    </source>
</evidence>
<keyword evidence="1" id="KW-0472">Membrane</keyword>
<feature type="domain" description="HD-GYP" evidence="2">
    <location>
        <begin position="226"/>
        <end position="416"/>
    </location>
</feature>
<dbReference type="PATRIC" id="fig|1121326.3.peg.2734"/>
<evidence type="ECO:0000313" key="3">
    <source>
        <dbReference type="EMBL" id="KZL92908.1"/>
    </source>
</evidence>
<dbReference type="InterPro" id="IPR037522">
    <property type="entry name" value="HD_GYP_dom"/>
</dbReference>
<dbReference type="CDD" id="cd00077">
    <property type="entry name" value="HDc"/>
    <property type="match status" value="1"/>
</dbReference>
<feature type="transmembrane region" description="Helical" evidence="1">
    <location>
        <begin position="6"/>
        <end position="29"/>
    </location>
</feature>
<dbReference type="PROSITE" id="PS51832">
    <property type="entry name" value="HD_GYP"/>
    <property type="match status" value="1"/>
</dbReference>
<dbReference type="AlphaFoldDB" id="A0A161X0F8"/>
<keyword evidence="3" id="KW-0378">Hydrolase</keyword>
<dbReference type="InterPro" id="IPR003607">
    <property type="entry name" value="HD/PDEase_dom"/>
</dbReference>
<dbReference type="PANTHER" id="PTHR43155">
    <property type="entry name" value="CYCLIC DI-GMP PHOSPHODIESTERASE PA4108-RELATED"/>
    <property type="match status" value="1"/>
</dbReference>
<evidence type="ECO:0000259" key="2">
    <source>
        <dbReference type="PROSITE" id="PS51832"/>
    </source>
</evidence>
<dbReference type="GO" id="GO:0071111">
    <property type="term" value="F:cyclic-guanylate-specific phosphodiesterase activity"/>
    <property type="evidence" value="ECO:0007669"/>
    <property type="project" value="UniProtKB-EC"/>
</dbReference>
<name>A0A161X0F8_9CLOT</name>
<proteinExistence type="predicted"/>
<protein>
    <submittedName>
        <fullName evidence="3">Cyclic di-GMP phosphodiesterase response regulator RpfG</fullName>
        <ecNumber evidence="3">3.1.4.52</ecNumber>
    </submittedName>
</protein>
<dbReference type="InterPro" id="IPR006675">
    <property type="entry name" value="HDIG_dom"/>
</dbReference>
<dbReference type="Gene3D" id="1.10.3210.10">
    <property type="entry name" value="Hypothetical protein af1432"/>
    <property type="match status" value="1"/>
</dbReference>
<dbReference type="NCBIfam" id="TIGR00277">
    <property type="entry name" value="HDIG"/>
    <property type="match status" value="1"/>
</dbReference>
<keyword evidence="4" id="KW-1185">Reference proteome</keyword>
<dbReference type="OrthoDB" id="9804747at2"/>
<comment type="caution">
    <text evidence="3">The sequence shown here is derived from an EMBL/GenBank/DDBJ whole genome shotgun (WGS) entry which is preliminary data.</text>
</comment>
<accession>A0A161X0F8</accession>
<keyword evidence="1" id="KW-0812">Transmembrane</keyword>
<dbReference type="EMBL" id="LWAE01000002">
    <property type="protein sequence ID" value="KZL92908.1"/>
    <property type="molecule type" value="Genomic_DNA"/>
</dbReference>
<dbReference type="SMART" id="SM00471">
    <property type="entry name" value="HDc"/>
    <property type="match status" value="1"/>
</dbReference>
<evidence type="ECO:0000313" key="4">
    <source>
        <dbReference type="Proteomes" id="UP000076603"/>
    </source>
</evidence>
<dbReference type="EC" id="3.1.4.52" evidence="3"/>
<reference evidence="3 4" key="1">
    <citation type="submission" date="2016-04" db="EMBL/GenBank/DDBJ databases">
        <title>Genome sequence of Clostridium magnum DSM 2767.</title>
        <authorList>
            <person name="Poehlein A."/>
            <person name="Uhlig R."/>
            <person name="Fischer R."/>
            <person name="Bahl H."/>
            <person name="Daniel R."/>
        </authorList>
    </citation>
    <scope>NUCLEOTIDE SEQUENCE [LARGE SCALE GENOMIC DNA]</scope>
    <source>
        <strain evidence="3 4">DSM 2767</strain>
    </source>
</reference>
<dbReference type="RefSeq" id="WP_066622711.1">
    <property type="nucleotide sequence ID" value="NZ_FQXL01000047.1"/>
</dbReference>
<dbReference type="SUPFAM" id="SSF109604">
    <property type="entry name" value="HD-domain/PDEase-like"/>
    <property type="match status" value="1"/>
</dbReference>
<feature type="transmembrane region" description="Helical" evidence="1">
    <location>
        <begin position="178"/>
        <end position="199"/>
    </location>
</feature>
<dbReference type="PANTHER" id="PTHR43155:SF2">
    <property type="entry name" value="CYCLIC DI-GMP PHOSPHODIESTERASE PA4108"/>
    <property type="match status" value="1"/>
</dbReference>
<sequence length="416" mass="47416">MRSLKLLRYFTIYSLIAFIFTGVAIVLLITTHIKNDKINSIEQVTHLAIHYIIEPELSSSDYSQALSKEKSEILDNKFKHTLEENNILEAVIWNNSKTIIYSSNKNITEIQPTNQKIFNQVLGGKYSYFITDLQHENRVIKIIKIYIPITVNNSIVGIYEILKPYDEIQMHMNQVTKISIIVVSSGFVILYLLLLKIIYNSSIMLLKQNKELTKNADDIKLAYSKLNMTYKSTILVISKAIDARDQYTAGHSERVAKISLAIVQSLNLPKEQLETLELAALFHDVGKIGIPDYILNKPGRLTDEEFNKIKEHPSIGVDILKTIDFLSQVLPIILHHHERFDGGGYPNGVKGENIPFESRIICVADSYDAMTSNRPYRNGLPHEVAVSELIKYKNIQFDSNIVDAFLQVDIKTLFKS</sequence>
<dbReference type="Proteomes" id="UP000076603">
    <property type="component" value="Unassembled WGS sequence"/>
</dbReference>
<organism evidence="3 4">
    <name type="scientific">Clostridium magnum DSM 2767</name>
    <dbReference type="NCBI Taxonomy" id="1121326"/>
    <lineage>
        <taxon>Bacteria</taxon>
        <taxon>Bacillati</taxon>
        <taxon>Bacillota</taxon>
        <taxon>Clostridia</taxon>
        <taxon>Eubacteriales</taxon>
        <taxon>Clostridiaceae</taxon>
        <taxon>Clostridium</taxon>
    </lineage>
</organism>